<dbReference type="RefSeq" id="WP_171298313.1">
    <property type="nucleotide sequence ID" value="NZ_CP087098.1"/>
</dbReference>
<keyword evidence="1" id="KW-0732">Signal</keyword>
<dbReference type="AlphaFoldDB" id="A0A7Y3SZ19"/>
<dbReference type="Pfam" id="PF06207">
    <property type="entry name" value="DUF1002"/>
    <property type="match status" value="1"/>
</dbReference>
<evidence type="ECO:0000313" key="3">
    <source>
        <dbReference type="Proteomes" id="UP000531659"/>
    </source>
</evidence>
<accession>A0A7Y3SZ19</accession>
<feature type="signal peptide" evidence="1">
    <location>
        <begin position="1"/>
        <end position="26"/>
    </location>
</feature>
<name>A0A7Y3SZ19_9CLOT</name>
<feature type="chain" id="PRO_5031016855" evidence="1">
    <location>
        <begin position="27"/>
        <end position="290"/>
    </location>
</feature>
<dbReference type="EMBL" id="JABEYB010000014">
    <property type="protein sequence ID" value="NNU77680.1"/>
    <property type="molecule type" value="Genomic_DNA"/>
</dbReference>
<organism evidence="2 3">
    <name type="scientific">Clostridium estertheticum</name>
    <dbReference type="NCBI Taxonomy" id="238834"/>
    <lineage>
        <taxon>Bacteria</taxon>
        <taxon>Bacillati</taxon>
        <taxon>Bacillota</taxon>
        <taxon>Clostridia</taxon>
        <taxon>Eubacteriales</taxon>
        <taxon>Clostridiaceae</taxon>
        <taxon>Clostridium</taxon>
    </lineage>
</organism>
<proteinExistence type="predicted"/>
<evidence type="ECO:0000313" key="2">
    <source>
        <dbReference type="EMBL" id="NNU77680.1"/>
    </source>
</evidence>
<dbReference type="InterPro" id="IPR009343">
    <property type="entry name" value="DUF1002"/>
</dbReference>
<sequence length="290" mass="31128">MNKKLVLGIILTAASLFATPINNVYADSYKSVTIGADLTNQQKQNMLKYFNVDSNSASVVEVTSTEEKKYLGDTVSKGQLGNKSISCSYIEPTTTGGLVVNTHNVTWVNASMIKNALITAGIENANVKVSAPFTVSGTAAMTGILKGFENSKDGKKLDENTKKTANEEVAVTGKLGEKIGQDKASGLINEVKSEVIKDKPKDKEGITKIVNDVTDNYNYKLSKDDVSNIVGLMTNVNKLNLDYNKVKGQLEGVASTMKNTLQSDKTKSWFAGVCASIGDFFKGIANSLKS</sequence>
<evidence type="ECO:0000256" key="1">
    <source>
        <dbReference type="SAM" id="SignalP"/>
    </source>
</evidence>
<comment type="caution">
    <text evidence="2">The sequence shown here is derived from an EMBL/GenBank/DDBJ whole genome shotgun (WGS) entry which is preliminary data.</text>
</comment>
<protein>
    <submittedName>
        <fullName evidence="2">DUF1002 domain-containing protein</fullName>
    </submittedName>
</protein>
<reference evidence="2 3" key="1">
    <citation type="submission" date="2020-05" db="EMBL/GenBank/DDBJ databases">
        <title>Complete genome of Clostridium estertheticum subspecies estertheticum, isolated from Vacuum packed lamb meat from New Zealand imported to Switzerland.</title>
        <authorList>
            <person name="Wambui J."/>
            <person name="Stevens M.J.A."/>
            <person name="Stephan R."/>
        </authorList>
    </citation>
    <scope>NUCLEOTIDE SEQUENCE [LARGE SCALE GENOMIC DNA]</scope>
    <source>
        <strain evidence="2 3">CEST001</strain>
    </source>
</reference>
<gene>
    <name evidence="2" type="ORF">HLQ16_17250</name>
</gene>
<dbReference type="Proteomes" id="UP000531659">
    <property type="component" value="Unassembled WGS sequence"/>
</dbReference>